<dbReference type="AlphaFoldDB" id="A0A127Z8K2"/>
<gene>
    <name evidence="2" type="ORF">SPSC_01078</name>
</gene>
<reference evidence="2" key="1">
    <citation type="submission" date="2014-06" db="EMBL/GenBank/DDBJ databases">
        <authorList>
            <person name="Ju J."/>
            <person name="Zhang J."/>
        </authorList>
    </citation>
    <scope>NUCLEOTIDE SEQUENCE</scope>
    <source>
        <strain evidence="2">SscI8</strain>
    </source>
</reference>
<evidence type="ECO:0000313" key="2">
    <source>
        <dbReference type="EMBL" id="CDU22448.1"/>
    </source>
</evidence>
<protein>
    <submittedName>
        <fullName evidence="2">Uncharacterized protein</fullName>
    </submittedName>
</protein>
<name>A0A127Z8K2_9BASI</name>
<organism evidence="2">
    <name type="scientific">Sporisorium scitamineum</name>
    <dbReference type="NCBI Taxonomy" id="49012"/>
    <lineage>
        <taxon>Eukaryota</taxon>
        <taxon>Fungi</taxon>
        <taxon>Dikarya</taxon>
        <taxon>Basidiomycota</taxon>
        <taxon>Ustilaginomycotina</taxon>
        <taxon>Ustilaginomycetes</taxon>
        <taxon>Ustilaginales</taxon>
        <taxon>Ustilaginaceae</taxon>
        <taxon>Sporisorium</taxon>
    </lineage>
</organism>
<dbReference type="EMBL" id="LK056656">
    <property type="protein sequence ID" value="CDU22448.1"/>
    <property type="molecule type" value="Genomic_DNA"/>
</dbReference>
<proteinExistence type="predicted"/>
<dbReference type="OrthoDB" id="10405846at2759"/>
<accession>A0A127Z8K2</accession>
<sequence length="121" mass="13291">MSSFTPCAGPAQQLGASTLMNLAPQTNDTPTRPVIDTAHERAFSFFRTLQSFAEQSMFEFQIQFPPEDTCTVQRQANKYLAQRTAETGTAATGKTHPSKSSNHIEKHSAQNVAKPKELSSM</sequence>
<feature type="compositionally biased region" description="Basic and acidic residues" evidence="1">
    <location>
        <begin position="102"/>
        <end position="121"/>
    </location>
</feature>
<feature type="region of interest" description="Disordered" evidence="1">
    <location>
        <begin position="85"/>
        <end position="121"/>
    </location>
</feature>
<feature type="compositionally biased region" description="Low complexity" evidence="1">
    <location>
        <begin position="85"/>
        <end position="95"/>
    </location>
</feature>
<evidence type="ECO:0000256" key="1">
    <source>
        <dbReference type="SAM" id="MobiDB-lite"/>
    </source>
</evidence>